<organism evidence="4 5">
    <name type="scientific">Photobacterium damselae subsp. damselae</name>
    <name type="common">Listonella damsela</name>
    <dbReference type="NCBI Taxonomy" id="85581"/>
    <lineage>
        <taxon>Bacteria</taxon>
        <taxon>Pseudomonadati</taxon>
        <taxon>Pseudomonadota</taxon>
        <taxon>Gammaproteobacteria</taxon>
        <taxon>Vibrionales</taxon>
        <taxon>Vibrionaceae</taxon>
        <taxon>Photobacterium</taxon>
    </lineage>
</organism>
<feature type="region of interest" description="Disordered" evidence="2">
    <location>
        <begin position="135"/>
        <end position="220"/>
    </location>
</feature>
<dbReference type="Gene3D" id="3.30.70.1070">
    <property type="entry name" value="Sporulation related repeat"/>
    <property type="match status" value="1"/>
</dbReference>
<dbReference type="NCBIfam" id="TIGR02223">
    <property type="entry name" value="ftsN"/>
    <property type="match status" value="1"/>
</dbReference>
<dbReference type="InterPro" id="IPR036680">
    <property type="entry name" value="SPOR-like_sf"/>
</dbReference>
<dbReference type="PANTHER" id="PTHR38687:SF2">
    <property type="entry name" value="CELL DIVISION PROTEIN FTSN"/>
    <property type="match status" value="1"/>
</dbReference>
<feature type="compositionally biased region" description="Basic and acidic residues" evidence="2">
    <location>
        <begin position="135"/>
        <end position="166"/>
    </location>
</feature>
<evidence type="ECO:0000256" key="2">
    <source>
        <dbReference type="SAM" id="MobiDB-lite"/>
    </source>
</evidence>
<dbReference type="InterPro" id="IPR007730">
    <property type="entry name" value="SPOR-like_dom"/>
</dbReference>
<reference evidence="4 5" key="1">
    <citation type="submission" date="2019-09" db="EMBL/GenBank/DDBJ databases">
        <title>Photobacterium damselae subsp. damselae CDC-2227-81, a human clinical isolate.</title>
        <authorList>
            <person name="Osorio C.R."/>
        </authorList>
    </citation>
    <scope>NUCLEOTIDE SEQUENCE [LARGE SCALE GENOMIC DNA]</scope>
    <source>
        <strain evidence="4 5">CDC-2227-81</strain>
    </source>
</reference>
<evidence type="ECO:0000256" key="1">
    <source>
        <dbReference type="NCBIfam" id="TIGR02223"/>
    </source>
</evidence>
<dbReference type="PANTHER" id="PTHR38687">
    <property type="entry name" value="CELL DIVISION PROTEIN DEDD-RELATED"/>
    <property type="match status" value="1"/>
</dbReference>
<proteinExistence type="predicted"/>
<name>A0AAD3ZV72_PHODD</name>
<protein>
    <recommendedName>
        <fullName evidence="1">Cell division protein FtsN</fullName>
    </recommendedName>
</protein>
<dbReference type="PROSITE" id="PS51724">
    <property type="entry name" value="SPOR"/>
    <property type="match status" value="1"/>
</dbReference>
<dbReference type="InterPro" id="IPR052521">
    <property type="entry name" value="Cell_div_SPOR-domain"/>
</dbReference>
<accession>A0AAD3ZV72</accession>
<dbReference type="GO" id="GO:0042834">
    <property type="term" value="F:peptidoglycan binding"/>
    <property type="evidence" value="ECO:0007669"/>
    <property type="project" value="InterPro"/>
</dbReference>
<keyword evidence="4" id="KW-0131">Cell cycle</keyword>
<gene>
    <name evidence="4" type="primary">ftsN</name>
    <name evidence="4" type="ORF">F6450_10660</name>
</gene>
<dbReference type="EMBL" id="VZUQ01000059">
    <property type="protein sequence ID" value="KAB1180799.1"/>
    <property type="molecule type" value="Genomic_DNA"/>
</dbReference>
<dbReference type="SUPFAM" id="SSF110997">
    <property type="entry name" value="Sporulation related repeat"/>
    <property type="match status" value="1"/>
</dbReference>
<dbReference type="InterPro" id="IPR011930">
    <property type="entry name" value="FtsN"/>
</dbReference>
<evidence type="ECO:0000313" key="4">
    <source>
        <dbReference type="EMBL" id="KAB1180799.1"/>
    </source>
</evidence>
<dbReference type="GO" id="GO:0051301">
    <property type="term" value="P:cell division"/>
    <property type="evidence" value="ECO:0007669"/>
    <property type="project" value="UniProtKB-KW"/>
</dbReference>
<evidence type="ECO:0000259" key="3">
    <source>
        <dbReference type="PROSITE" id="PS51724"/>
    </source>
</evidence>
<feature type="domain" description="SPOR" evidence="3">
    <location>
        <begin position="220"/>
        <end position="299"/>
    </location>
</feature>
<evidence type="ECO:0000313" key="5">
    <source>
        <dbReference type="Proteomes" id="UP000480943"/>
    </source>
</evidence>
<dbReference type="Proteomes" id="UP000480943">
    <property type="component" value="Unassembled WGS sequence"/>
</dbReference>
<sequence length="300" mass="33487">MYPISFLNLFVVIVATKDYVKRGRVQKKAPTRQSRKAPTTVADRFPKKLGALALVLTGLLGYGLFYLSHSPAPEDKTPEASVTKEQKQLDQLIEKVQQTEQKKDQLPPKPEEKWRYIKELENKVIQLPTQDEKQRLAAEKAQADRARIAAEKAARDKAEAERRKQQQEATQKSDAAKPTVSPATDKVADVAKPKPVQPTTPVVPTEPVKPQPKPETKPVTKPSVRYIVQCGAYHSADQANERKATIAFQGFNSQVSMVKTSSGTWHKVYIGPYPDRDQALKARGRLQSSGIEPCAILSWK</sequence>
<dbReference type="AlphaFoldDB" id="A0AAD3ZV72"/>
<comment type="caution">
    <text evidence="4">The sequence shown here is derived from an EMBL/GenBank/DDBJ whole genome shotgun (WGS) entry which is preliminary data.</text>
</comment>
<keyword evidence="4" id="KW-0132">Cell division</keyword>
<feature type="compositionally biased region" description="Low complexity" evidence="2">
    <location>
        <begin position="193"/>
        <end position="206"/>
    </location>
</feature>
<dbReference type="Pfam" id="PF05036">
    <property type="entry name" value="SPOR"/>
    <property type="match status" value="1"/>
</dbReference>